<evidence type="ECO:0000313" key="1">
    <source>
        <dbReference type="EMBL" id="MBB3105397.1"/>
    </source>
</evidence>
<dbReference type="Proteomes" id="UP000549250">
    <property type="component" value="Unassembled WGS sequence"/>
</dbReference>
<protein>
    <submittedName>
        <fullName evidence="1">Uncharacterized protein</fullName>
    </submittedName>
</protein>
<dbReference type="RefSeq" id="WP_183168229.1">
    <property type="nucleotide sequence ID" value="NZ_JACHXI010000039.1"/>
</dbReference>
<proteinExistence type="predicted"/>
<reference evidence="1 2" key="1">
    <citation type="submission" date="2020-08" db="EMBL/GenBank/DDBJ databases">
        <title>Genomic Encyclopedia of Type Strains, Phase III (KMG-III): the genomes of soil and plant-associated and newly described type strains.</title>
        <authorList>
            <person name="Whitman W."/>
        </authorList>
    </citation>
    <scope>NUCLEOTIDE SEQUENCE [LARGE SCALE GENOMIC DNA]</scope>
    <source>
        <strain evidence="1 2">CECT 4462</strain>
    </source>
</reference>
<comment type="caution">
    <text evidence="1">The sequence shown here is derived from an EMBL/GenBank/DDBJ whole genome shotgun (WGS) entry which is preliminary data.</text>
</comment>
<name>A0A839T7C0_AZOMA</name>
<gene>
    <name evidence="1" type="ORF">FHR87_003835</name>
</gene>
<keyword evidence="2" id="KW-1185">Reference proteome</keyword>
<dbReference type="AlphaFoldDB" id="A0A839T7C0"/>
<organism evidence="1 2">
    <name type="scientific">Azomonas macrocytogenes</name>
    <name type="common">Azotobacter macrocytogenes</name>
    <dbReference type="NCBI Taxonomy" id="69962"/>
    <lineage>
        <taxon>Bacteria</taxon>
        <taxon>Pseudomonadati</taxon>
        <taxon>Pseudomonadota</taxon>
        <taxon>Gammaproteobacteria</taxon>
        <taxon>Pseudomonadales</taxon>
        <taxon>Pseudomonadaceae</taxon>
        <taxon>Azomonas</taxon>
    </lineage>
</organism>
<accession>A0A839T7C0</accession>
<sequence>MRPYYPEDDAKWKVKGHGDRVEVSITNNGSDTWYKAWQGIKQNELINSTVVSGSDIYGLSRFIGVRSDEYSPVAGQDLIITCRRLKEGPSPSCMTKSNYRKGRALEYYYGLGYLQSWSEIDISLKSIFDSFSQATQTDQSKMK</sequence>
<dbReference type="EMBL" id="JACHXI010000039">
    <property type="protein sequence ID" value="MBB3105397.1"/>
    <property type="molecule type" value="Genomic_DNA"/>
</dbReference>
<evidence type="ECO:0000313" key="2">
    <source>
        <dbReference type="Proteomes" id="UP000549250"/>
    </source>
</evidence>